<dbReference type="CDD" id="cd03801">
    <property type="entry name" value="GT4_PimA-like"/>
    <property type="match status" value="1"/>
</dbReference>
<dbReference type="PANTHER" id="PTHR45947">
    <property type="entry name" value="SULFOQUINOVOSYL TRANSFERASE SQD2"/>
    <property type="match status" value="1"/>
</dbReference>
<dbReference type="InterPro" id="IPR050194">
    <property type="entry name" value="Glycosyltransferase_grp1"/>
</dbReference>
<dbReference type="InterPro" id="IPR001296">
    <property type="entry name" value="Glyco_trans_1"/>
</dbReference>
<proteinExistence type="predicted"/>
<evidence type="ECO:0000313" key="2">
    <source>
        <dbReference type="EMBL" id="OGC88937.1"/>
    </source>
</evidence>
<evidence type="ECO:0000313" key="3">
    <source>
        <dbReference type="Proteomes" id="UP000176568"/>
    </source>
</evidence>
<dbReference type="PANTHER" id="PTHR45947:SF3">
    <property type="entry name" value="SULFOQUINOVOSYL TRANSFERASE SQD2"/>
    <property type="match status" value="1"/>
</dbReference>
<comment type="caution">
    <text evidence="2">The sequence shown here is derived from an EMBL/GenBank/DDBJ whole genome shotgun (WGS) entry which is preliminary data.</text>
</comment>
<dbReference type="Proteomes" id="UP000176568">
    <property type="component" value="Unassembled WGS sequence"/>
</dbReference>
<sequence length="373" mass="41079">MEKTVICVATPLYAPDIGGPATHVALLERNLPRDQFELRLVKYGDVRHLPKVLRHVLYMVKLLRAARTAHFIYALDPVSVGFPTVIISKVLHKPFILRVGGDYAWEQGVQRFGVKETLDEFIVRPQPSSQVRTLQSVQSYVAVHARAVIAPSEYLASIIARWGVPTGRIKVVYSQPELGSKTLSRSEARKQLNIHEDEEVILSAGRLVPWKGFEGLVDAVSKVREFRTPRLYIAGDGPGKSLLEDHIQKKDAGGYASLLGQLPNHELSVWIAAADVVVLNTKYEGLSHFLLEAFAARAPVITTSVGGNLELVKDGETGLLVPQDDIPALSAAISRVLTDRTFTAALAEHAAQSLDRFSKDRALEQLSTLFKSI</sequence>
<name>A0A1F4Y4L6_9BACT</name>
<gene>
    <name evidence="2" type="ORF">A2419_01070</name>
</gene>
<feature type="domain" description="Glycosyl transferase family 1" evidence="1">
    <location>
        <begin position="185"/>
        <end position="351"/>
    </location>
</feature>
<organism evidence="2 3">
    <name type="scientific">Candidatus Adlerbacteria bacterium RIFOXYC1_FULL_48_26</name>
    <dbReference type="NCBI Taxonomy" id="1797247"/>
    <lineage>
        <taxon>Bacteria</taxon>
        <taxon>Candidatus Adleribacteriota</taxon>
    </lineage>
</organism>
<dbReference type="GO" id="GO:0016757">
    <property type="term" value="F:glycosyltransferase activity"/>
    <property type="evidence" value="ECO:0007669"/>
    <property type="project" value="InterPro"/>
</dbReference>
<dbReference type="Gene3D" id="3.40.50.2000">
    <property type="entry name" value="Glycogen Phosphorylase B"/>
    <property type="match status" value="2"/>
</dbReference>
<dbReference type="STRING" id="1797247.A2419_01070"/>
<dbReference type="EMBL" id="MEXB01000001">
    <property type="protein sequence ID" value="OGC88937.1"/>
    <property type="molecule type" value="Genomic_DNA"/>
</dbReference>
<reference evidence="2 3" key="1">
    <citation type="journal article" date="2016" name="Nat. Commun.">
        <title>Thousands of microbial genomes shed light on interconnected biogeochemical processes in an aquifer system.</title>
        <authorList>
            <person name="Anantharaman K."/>
            <person name="Brown C.T."/>
            <person name="Hug L.A."/>
            <person name="Sharon I."/>
            <person name="Castelle C.J."/>
            <person name="Probst A.J."/>
            <person name="Thomas B.C."/>
            <person name="Singh A."/>
            <person name="Wilkins M.J."/>
            <person name="Karaoz U."/>
            <person name="Brodie E.L."/>
            <person name="Williams K.H."/>
            <person name="Hubbard S.S."/>
            <person name="Banfield J.F."/>
        </authorList>
    </citation>
    <scope>NUCLEOTIDE SEQUENCE [LARGE SCALE GENOMIC DNA]</scope>
</reference>
<protein>
    <recommendedName>
        <fullName evidence="1">Glycosyl transferase family 1 domain-containing protein</fullName>
    </recommendedName>
</protein>
<accession>A0A1F4Y4L6</accession>
<dbReference type="SUPFAM" id="SSF53756">
    <property type="entry name" value="UDP-Glycosyltransferase/glycogen phosphorylase"/>
    <property type="match status" value="1"/>
</dbReference>
<dbReference type="Pfam" id="PF00534">
    <property type="entry name" value="Glycos_transf_1"/>
    <property type="match status" value="1"/>
</dbReference>
<evidence type="ECO:0000259" key="1">
    <source>
        <dbReference type="Pfam" id="PF00534"/>
    </source>
</evidence>
<dbReference type="AlphaFoldDB" id="A0A1F4Y4L6"/>